<keyword evidence="3" id="KW-0255">Endonuclease</keyword>
<proteinExistence type="predicted"/>
<dbReference type="InterPro" id="IPR003615">
    <property type="entry name" value="HNH_nuc"/>
</dbReference>
<feature type="region of interest" description="Disordered" evidence="1">
    <location>
        <begin position="231"/>
        <end position="268"/>
    </location>
</feature>
<evidence type="ECO:0000256" key="1">
    <source>
        <dbReference type="SAM" id="MobiDB-lite"/>
    </source>
</evidence>
<dbReference type="Gene3D" id="1.10.30.50">
    <property type="match status" value="1"/>
</dbReference>
<keyword evidence="3" id="KW-0378">Hydrolase</keyword>
<dbReference type="GO" id="GO:0004519">
    <property type="term" value="F:endonuclease activity"/>
    <property type="evidence" value="ECO:0007669"/>
    <property type="project" value="UniProtKB-KW"/>
</dbReference>
<keyword evidence="3" id="KW-0540">Nuclease</keyword>
<dbReference type="KEGG" id="cyz:C3B44_11285"/>
<dbReference type="EMBL" id="QEEZ01000045">
    <property type="protein sequence ID" value="PWC00706.1"/>
    <property type="molecule type" value="Genomic_DNA"/>
</dbReference>
<comment type="caution">
    <text evidence="3">The sequence shown here is derived from an EMBL/GenBank/DDBJ whole genome shotgun (WGS) entry which is preliminary data.</text>
</comment>
<organism evidence="3 4">
    <name type="scientific">Corynebacterium yudongzhengii</name>
    <dbReference type="NCBI Taxonomy" id="2080740"/>
    <lineage>
        <taxon>Bacteria</taxon>
        <taxon>Bacillati</taxon>
        <taxon>Actinomycetota</taxon>
        <taxon>Actinomycetes</taxon>
        <taxon>Mycobacteriales</taxon>
        <taxon>Corynebacteriaceae</taxon>
        <taxon>Corynebacterium</taxon>
    </lineage>
</organism>
<gene>
    <name evidence="3" type="ORF">DF222_11410</name>
</gene>
<evidence type="ECO:0000313" key="4">
    <source>
        <dbReference type="Proteomes" id="UP000244989"/>
    </source>
</evidence>
<accession>A0A2U1T3W2</accession>
<dbReference type="Pfam" id="PF01844">
    <property type="entry name" value="HNH"/>
    <property type="match status" value="1"/>
</dbReference>
<evidence type="ECO:0000313" key="3">
    <source>
        <dbReference type="EMBL" id="PWC00706.1"/>
    </source>
</evidence>
<dbReference type="GO" id="GO:0008270">
    <property type="term" value="F:zinc ion binding"/>
    <property type="evidence" value="ECO:0007669"/>
    <property type="project" value="InterPro"/>
</dbReference>
<dbReference type="OrthoDB" id="4752861at2"/>
<reference evidence="4" key="1">
    <citation type="submission" date="2018-04" db="EMBL/GenBank/DDBJ databases">
        <authorList>
            <person name="Liu S."/>
            <person name="Wang Z."/>
            <person name="Li J."/>
        </authorList>
    </citation>
    <scope>NUCLEOTIDE SEQUENCE [LARGE SCALE GENOMIC DNA]</scope>
    <source>
        <strain evidence="4">2189</strain>
    </source>
</reference>
<name>A0A2U1T3W2_9CORY</name>
<dbReference type="InterPro" id="IPR002711">
    <property type="entry name" value="HNH"/>
</dbReference>
<dbReference type="CDD" id="cd00085">
    <property type="entry name" value="HNHc"/>
    <property type="match status" value="1"/>
</dbReference>
<dbReference type="KEGG" id="cyz:C3B44_08790"/>
<keyword evidence="4" id="KW-1185">Reference proteome</keyword>
<dbReference type="Proteomes" id="UP000244989">
    <property type="component" value="Unassembled WGS sequence"/>
</dbReference>
<dbReference type="GO" id="GO:0003676">
    <property type="term" value="F:nucleic acid binding"/>
    <property type="evidence" value="ECO:0007669"/>
    <property type="project" value="InterPro"/>
</dbReference>
<evidence type="ECO:0000259" key="2">
    <source>
        <dbReference type="SMART" id="SM00507"/>
    </source>
</evidence>
<dbReference type="SMART" id="SM00507">
    <property type="entry name" value="HNHc"/>
    <property type="match status" value="1"/>
</dbReference>
<dbReference type="AlphaFoldDB" id="A0A2U1T3W2"/>
<feature type="domain" description="HNH nuclease" evidence="2">
    <location>
        <begin position="361"/>
        <end position="413"/>
    </location>
</feature>
<sequence length="487" mass="53225">MDDHTNLTNDELLDRITTAYAMMQHHKAQFLLALAVFDARELARLAGAPTTADWMTRALDIAPTTAYDYLRVARLLLEFAYVAKSFEDGKITYSTVRLLSSYLNKDNEIELLLLAEEYSYRELERILMTRRDNRNNDAPRKNTFKIWVDKHNGRIRFSGDLDPMLGAKFMAALKIGELANLVDLDDIDPEVFSDDERLGEELAKAEAEALAAEDGAESVPVAEVIDDAGEKGEASGAATGDADADGVDADGAGADGDGDSETRRVASVSGYGRTSASQLLPALLGLINIARSSPVNKRRAPGTQVHLIQTEDGQSILPGLPVPSEKALSAEVINGELRDHFLDTQGVPLMMTTKRRFVSDAQALAILVRWGMQCAAPGCRHTQFMEFHHVHPWSMDGKTKPDNMAPLCGFCHALVTAGLLELVPASSGVWLFRYRTGEVYASKARRLPMKQLGEASCLDEPVEVPTVVEVLEDGALSFDDSDTINAD</sequence>
<dbReference type="RefSeq" id="WP_108432042.1">
    <property type="nucleotide sequence ID" value="NZ_CP026947.1"/>
</dbReference>
<protein>
    <submittedName>
        <fullName evidence="3">HNH endonuclease</fullName>
    </submittedName>
</protein>